<sequence length="121" mass="12873">MKFINNKVLSSLLFAAIAEAATTTTTTTTTTAVKSATIDGAKKNSSTSVEAITLNVAKKNTSAKLTTTSVVPTLVAKETEEAKTCWSETKGYKCCKSCDVVTVDRFGSWGVENGEWCGIDY</sequence>
<dbReference type="SUPFAM" id="SSF64571">
    <property type="entry name" value="Cellulose docking domain, dockering"/>
    <property type="match status" value="1"/>
</dbReference>
<evidence type="ECO:0000259" key="5">
    <source>
        <dbReference type="PROSITE" id="PS51763"/>
    </source>
</evidence>
<protein>
    <recommendedName>
        <fullName evidence="5">CBM10 domain-containing protein</fullName>
    </recommendedName>
</protein>
<feature type="domain" description="CBM10" evidence="5">
    <location>
        <begin position="84"/>
        <end position="120"/>
    </location>
</feature>
<dbReference type="Proteomes" id="UP000193920">
    <property type="component" value="Unassembled WGS sequence"/>
</dbReference>
<evidence type="ECO:0000313" key="7">
    <source>
        <dbReference type="Proteomes" id="UP000193920"/>
    </source>
</evidence>
<dbReference type="InterPro" id="IPR002883">
    <property type="entry name" value="CBM10/Dockerin_dom"/>
</dbReference>
<reference evidence="6 7" key="1">
    <citation type="submission" date="2016-08" db="EMBL/GenBank/DDBJ databases">
        <title>A Parts List for Fungal Cellulosomes Revealed by Comparative Genomics.</title>
        <authorList>
            <consortium name="DOE Joint Genome Institute"/>
            <person name="Haitjema C.H."/>
            <person name="Gilmore S.P."/>
            <person name="Henske J.K."/>
            <person name="Solomon K.V."/>
            <person name="De Groot R."/>
            <person name="Kuo A."/>
            <person name="Mondo S.J."/>
            <person name="Salamov A.A."/>
            <person name="Labutti K."/>
            <person name="Zhao Z."/>
            <person name="Chiniquy J."/>
            <person name="Barry K."/>
            <person name="Brewer H.M."/>
            <person name="Purvine S.O."/>
            <person name="Wright A.T."/>
            <person name="Boxma B."/>
            <person name="Van Alen T."/>
            <person name="Hackstein J.H."/>
            <person name="Baker S.E."/>
            <person name="Grigoriev I.V."/>
            <person name="O'Malley M.A."/>
        </authorList>
    </citation>
    <scope>NUCLEOTIDE SEQUENCE [LARGE SCALE GENOMIC DNA]</scope>
    <source>
        <strain evidence="6 7">G1</strain>
    </source>
</reference>
<dbReference type="AlphaFoldDB" id="A0A1Y1ZZP0"/>
<keyword evidence="2" id="KW-0677">Repeat</keyword>
<keyword evidence="7" id="KW-1185">Reference proteome</keyword>
<evidence type="ECO:0000256" key="4">
    <source>
        <dbReference type="SAM" id="SignalP"/>
    </source>
</evidence>
<dbReference type="InterPro" id="IPR009034">
    <property type="entry name" value="Dockerin_dom_fun_sf"/>
</dbReference>
<feature type="chain" id="PRO_5013028158" description="CBM10 domain-containing protein" evidence="4">
    <location>
        <begin position="21"/>
        <end position="121"/>
    </location>
</feature>
<dbReference type="Pfam" id="PF02013">
    <property type="entry name" value="CBM_10"/>
    <property type="match status" value="1"/>
</dbReference>
<dbReference type="Gene3D" id="3.90.1220.10">
    <property type="entry name" value="Cellulose docking domain, dockering"/>
    <property type="match status" value="1"/>
</dbReference>
<keyword evidence="1 4" id="KW-0732">Signal</keyword>
<proteinExistence type="predicted"/>
<evidence type="ECO:0000256" key="3">
    <source>
        <dbReference type="ARBA" id="ARBA00022801"/>
    </source>
</evidence>
<dbReference type="STRING" id="1754190.A0A1Y1ZZP0"/>
<dbReference type="EMBL" id="MCOG01000338">
    <property type="protein sequence ID" value="ORY15664.1"/>
    <property type="molecule type" value="Genomic_DNA"/>
</dbReference>
<gene>
    <name evidence="6" type="ORF">LY90DRAFT_436430</name>
</gene>
<organism evidence="6 7">
    <name type="scientific">Neocallimastix californiae</name>
    <dbReference type="NCBI Taxonomy" id="1754190"/>
    <lineage>
        <taxon>Eukaryota</taxon>
        <taxon>Fungi</taxon>
        <taxon>Fungi incertae sedis</taxon>
        <taxon>Chytridiomycota</taxon>
        <taxon>Chytridiomycota incertae sedis</taxon>
        <taxon>Neocallimastigomycetes</taxon>
        <taxon>Neocallimastigales</taxon>
        <taxon>Neocallimastigaceae</taxon>
        <taxon>Neocallimastix</taxon>
    </lineage>
</organism>
<comment type="caution">
    <text evidence="6">The sequence shown here is derived from an EMBL/GenBank/DDBJ whole genome shotgun (WGS) entry which is preliminary data.</text>
</comment>
<keyword evidence="3" id="KW-0378">Hydrolase</keyword>
<name>A0A1Y1ZZP0_9FUNG</name>
<accession>A0A1Y1ZZP0</accession>
<evidence type="ECO:0000313" key="6">
    <source>
        <dbReference type="EMBL" id="ORY15664.1"/>
    </source>
</evidence>
<dbReference type="GO" id="GO:0016787">
    <property type="term" value="F:hydrolase activity"/>
    <property type="evidence" value="ECO:0007669"/>
    <property type="project" value="UniProtKB-KW"/>
</dbReference>
<feature type="signal peptide" evidence="4">
    <location>
        <begin position="1"/>
        <end position="20"/>
    </location>
</feature>
<evidence type="ECO:0000256" key="1">
    <source>
        <dbReference type="ARBA" id="ARBA00022729"/>
    </source>
</evidence>
<evidence type="ECO:0000256" key="2">
    <source>
        <dbReference type="ARBA" id="ARBA00022737"/>
    </source>
</evidence>
<feature type="non-terminal residue" evidence="6">
    <location>
        <position position="121"/>
    </location>
</feature>
<dbReference type="PROSITE" id="PS51763">
    <property type="entry name" value="CBM10"/>
    <property type="match status" value="1"/>
</dbReference>